<dbReference type="GO" id="GO:0017168">
    <property type="term" value="F:5-oxoprolinase (ATP-hydrolyzing) activity"/>
    <property type="evidence" value="ECO:0007669"/>
    <property type="project" value="TreeGrafter"/>
</dbReference>
<dbReference type="EMBL" id="DQVM01000148">
    <property type="protein sequence ID" value="HIQ30400.1"/>
    <property type="molecule type" value="Genomic_DNA"/>
</dbReference>
<reference evidence="2" key="1">
    <citation type="journal article" date="2020" name="ISME J.">
        <title>Gammaproteobacteria mediating utilization of methyl-, sulfur- and petroleum organic compounds in deep ocean hydrothermal plumes.</title>
        <authorList>
            <person name="Zhou Z."/>
            <person name="Liu Y."/>
            <person name="Pan J."/>
            <person name="Cron B.R."/>
            <person name="Toner B.M."/>
            <person name="Anantharaman K."/>
            <person name="Breier J.A."/>
            <person name="Dick G.J."/>
            <person name="Li M."/>
        </authorList>
    </citation>
    <scope>NUCLEOTIDE SEQUENCE</scope>
    <source>
        <strain evidence="2">SZUA-1515</strain>
    </source>
</reference>
<name>A0A832ZWZ8_CALS0</name>
<evidence type="ECO:0000313" key="2">
    <source>
        <dbReference type="EMBL" id="HIQ30400.1"/>
    </source>
</evidence>
<dbReference type="InterPro" id="IPR045079">
    <property type="entry name" value="Oxoprolinase-like"/>
</dbReference>
<dbReference type="Proteomes" id="UP000608579">
    <property type="component" value="Unassembled WGS sequence"/>
</dbReference>
<dbReference type="PANTHER" id="PTHR11365:SF23">
    <property type="entry name" value="HYPOTHETICAL 5-OXOPROLINASE (EUROFUNG)-RELATED"/>
    <property type="match status" value="1"/>
</dbReference>
<feature type="domain" description="Hydantoinase B/oxoprolinase" evidence="1">
    <location>
        <begin position="9"/>
        <end position="522"/>
    </location>
</feature>
<sequence length="557" mass="61116">MLRKRVLDAELVKYSLIYLAEEMGVALRRSAYSPNITERADHSCVILDVNSRVLAQAEHIPVHLGSMPVGLRGILNYLDENGIELKEGDVILSNDPYITGTHLNDVTVIQPVYYEGRLVVYVANKAHYSDVGGANPASISAEAEEIYQEGLLIPPVKIVSNGKVNREALSLLLSNVRMPHVALGDLHAQLAANLTGVKGVKKLIDRRGLRNFTEACEIFLEQTAEDTGAEYRSMPEGEYYGEDFLESASELLDNPVRIAVKVTIEDEQVKLDFSASDTQVKGPVNTVYGVTVAASTFAVRTLFRKQVSINDGFYRTVKVYAPEGSVVNATRPYPVSAGNVETSQRIVDAIYRALHKAMPDRVPAASCGSMNNIMIGGPGWAFYETIGGGYGGRTGKDGVDGVHVNMTNTMNTPIEMLEKYYPILFTTYKLRENSMGHGEYRGGCGIERAFKALEKITATIVGERTKLKPWGVNGGTEAKPAEYLVRRSNNQVTKLKPKHRITLAPGDELIIRTAGGGGYGPPEKRPTEKIRKDIENGLLTPDEALKNYPNINQEDIL</sequence>
<dbReference type="InterPro" id="IPR003692">
    <property type="entry name" value="Hydantoinase_B"/>
</dbReference>
<accession>A0A832ZWZ8</accession>
<organism evidence="2 3">
    <name type="scientific">Caldiarchaeum subterraneum</name>
    <dbReference type="NCBI Taxonomy" id="311458"/>
    <lineage>
        <taxon>Archaea</taxon>
        <taxon>Nitrososphaerota</taxon>
        <taxon>Candidatus Caldarchaeales</taxon>
        <taxon>Candidatus Caldarchaeaceae</taxon>
        <taxon>Candidatus Caldarchaeum</taxon>
    </lineage>
</organism>
<dbReference type="GO" id="GO:0005829">
    <property type="term" value="C:cytosol"/>
    <property type="evidence" value="ECO:0007669"/>
    <property type="project" value="TreeGrafter"/>
</dbReference>
<dbReference type="PANTHER" id="PTHR11365">
    <property type="entry name" value="5-OXOPROLINASE RELATED"/>
    <property type="match status" value="1"/>
</dbReference>
<evidence type="ECO:0000259" key="1">
    <source>
        <dbReference type="Pfam" id="PF02538"/>
    </source>
</evidence>
<gene>
    <name evidence="2" type="ORF">EYH45_07555</name>
</gene>
<evidence type="ECO:0000313" key="3">
    <source>
        <dbReference type="Proteomes" id="UP000608579"/>
    </source>
</evidence>
<dbReference type="GO" id="GO:0006749">
    <property type="term" value="P:glutathione metabolic process"/>
    <property type="evidence" value="ECO:0007669"/>
    <property type="project" value="TreeGrafter"/>
</dbReference>
<dbReference type="Pfam" id="PF02538">
    <property type="entry name" value="Hydantoinase_B"/>
    <property type="match status" value="1"/>
</dbReference>
<protein>
    <submittedName>
        <fullName evidence="2">5-oxoprolinase</fullName>
    </submittedName>
</protein>
<proteinExistence type="predicted"/>
<dbReference type="AlphaFoldDB" id="A0A832ZWZ8"/>
<comment type="caution">
    <text evidence="2">The sequence shown here is derived from an EMBL/GenBank/DDBJ whole genome shotgun (WGS) entry which is preliminary data.</text>
</comment>